<evidence type="ECO:0008006" key="4">
    <source>
        <dbReference type="Google" id="ProtNLM"/>
    </source>
</evidence>
<dbReference type="AlphaFoldDB" id="D5EQ34"/>
<feature type="transmembrane region" description="Helical" evidence="1">
    <location>
        <begin position="34"/>
        <end position="58"/>
    </location>
</feature>
<reference evidence="2 3" key="1">
    <citation type="journal article" date="2010" name="Stand. Genomic Sci.">
        <title>Complete genome sequence of Coraliomargarita akajimensis type strain (04OKA010-24).</title>
        <authorList>
            <person name="Mavromatis K."/>
            <person name="Abt B."/>
            <person name="Brambilla E."/>
            <person name="Lapidus A."/>
            <person name="Copeland A."/>
            <person name="Deshpande S."/>
            <person name="Nolan M."/>
            <person name="Lucas S."/>
            <person name="Tice H."/>
            <person name="Cheng J.F."/>
            <person name="Han C."/>
            <person name="Detter J.C."/>
            <person name="Woyke T."/>
            <person name="Goodwin L."/>
            <person name="Pitluck S."/>
            <person name="Held B."/>
            <person name="Brettin T."/>
            <person name="Tapia R."/>
            <person name="Ivanova N."/>
            <person name="Mikhailova N."/>
            <person name="Pati A."/>
            <person name="Liolios K."/>
            <person name="Chen A."/>
            <person name="Palaniappan K."/>
            <person name="Land M."/>
            <person name="Hauser L."/>
            <person name="Chang Y.J."/>
            <person name="Jeffries C.D."/>
            <person name="Rohde M."/>
            <person name="Goker M."/>
            <person name="Bristow J."/>
            <person name="Eisen J.A."/>
            <person name="Markowitz V."/>
            <person name="Hugenholtz P."/>
            <person name="Klenk H.P."/>
            <person name="Kyrpides N.C."/>
        </authorList>
    </citation>
    <scope>NUCLEOTIDE SEQUENCE [LARGE SCALE GENOMIC DNA]</scope>
    <source>
        <strain evidence="3">DSM 45221 / IAM 15411 / JCM 23193 / KCTC 12865</strain>
    </source>
</reference>
<keyword evidence="1" id="KW-0472">Membrane</keyword>
<dbReference type="KEGG" id="caa:Caka_0778"/>
<sequence length="182" mass="20141">MFPLAQAQPPQQLPDLPAGPSLQHVRGPIEIPEVFPWSTALLLILGAVLLVLVTYTLWTRRLRQRSTSALQAPDEEAHEALSQLSSIGNSSDFAQQLSRTVRHYLSRSLQRDFTAKTAGECLNDLPANFPTGPMVLEQWFQQIEAAGFAGKDLSKDDRSVLVDTARQLINNHQAQMKGAEVE</sequence>
<evidence type="ECO:0000313" key="2">
    <source>
        <dbReference type="EMBL" id="ADE53802.1"/>
    </source>
</evidence>
<organism evidence="2 3">
    <name type="scientific">Coraliomargarita akajimensis (strain DSM 45221 / IAM 15411 / JCM 23193 / KCTC 12865 / 04OKA010-24)</name>
    <dbReference type="NCBI Taxonomy" id="583355"/>
    <lineage>
        <taxon>Bacteria</taxon>
        <taxon>Pseudomonadati</taxon>
        <taxon>Verrucomicrobiota</taxon>
        <taxon>Opitutia</taxon>
        <taxon>Puniceicoccales</taxon>
        <taxon>Coraliomargaritaceae</taxon>
        <taxon>Coraliomargarita</taxon>
    </lineage>
</organism>
<dbReference type="STRING" id="583355.Caka_0778"/>
<dbReference type="Proteomes" id="UP000000925">
    <property type="component" value="Chromosome"/>
</dbReference>
<name>D5EQ34_CORAD</name>
<keyword evidence="3" id="KW-1185">Reference proteome</keyword>
<keyword evidence="1" id="KW-1133">Transmembrane helix</keyword>
<dbReference type="InterPro" id="IPR025489">
    <property type="entry name" value="DUF4381"/>
</dbReference>
<evidence type="ECO:0000256" key="1">
    <source>
        <dbReference type="SAM" id="Phobius"/>
    </source>
</evidence>
<gene>
    <name evidence="2" type="ordered locus">Caka_0778</name>
</gene>
<protein>
    <recommendedName>
        <fullName evidence="4">DUF4381 domain-containing protein</fullName>
    </recommendedName>
</protein>
<keyword evidence="1" id="KW-0812">Transmembrane</keyword>
<accession>D5EQ34</accession>
<evidence type="ECO:0000313" key="3">
    <source>
        <dbReference type="Proteomes" id="UP000000925"/>
    </source>
</evidence>
<dbReference type="Pfam" id="PF14316">
    <property type="entry name" value="DUF4381"/>
    <property type="match status" value="1"/>
</dbReference>
<dbReference type="HOGENOM" id="CLU_1479688_0_0_0"/>
<dbReference type="RefSeq" id="WP_013042526.1">
    <property type="nucleotide sequence ID" value="NC_014008.1"/>
</dbReference>
<dbReference type="EMBL" id="CP001998">
    <property type="protein sequence ID" value="ADE53802.1"/>
    <property type="molecule type" value="Genomic_DNA"/>
</dbReference>
<proteinExistence type="predicted"/>